<accession>A0A3M9WZF0</accession>
<name>A0A3M9WZF0_9HYPH</name>
<evidence type="ECO:0000256" key="1">
    <source>
        <dbReference type="SAM" id="Phobius"/>
    </source>
</evidence>
<evidence type="ECO:0000313" key="3">
    <source>
        <dbReference type="Proteomes" id="UP000275436"/>
    </source>
</evidence>
<keyword evidence="1" id="KW-1133">Transmembrane helix</keyword>
<dbReference type="Proteomes" id="UP000275436">
    <property type="component" value="Unassembled WGS sequence"/>
</dbReference>
<protein>
    <submittedName>
        <fullName evidence="2">Uncharacterized protein</fullName>
    </submittedName>
</protein>
<reference evidence="2 3" key="1">
    <citation type="journal article" date="2018" name="Mol. Plant Microbe Interact.">
        <title>Taxonomically Different Co-Microsymbionts of a Relict Legume, Oxytropis popoviana, Have Complementary Sets of Symbiotic Genes and Together Increase the Efficiency of Plant Nodulation.</title>
        <authorList>
            <person name="Safronova V."/>
            <person name="Belimov A."/>
            <person name="Sazanova A."/>
            <person name="Chirak E."/>
            <person name="Verkhozina A."/>
            <person name="Kuznetsova I."/>
            <person name="Andronov E."/>
            <person name="Puhalsky J."/>
            <person name="Tikhonovich I."/>
        </authorList>
    </citation>
    <scope>NUCLEOTIDE SEQUENCE [LARGE SCALE GENOMIC DNA]</scope>
    <source>
        <strain evidence="2 3">Opo-235</strain>
    </source>
</reference>
<gene>
    <name evidence="2" type="ORF">DNR46_35460</name>
</gene>
<organism evidence="2 3">
    <name type="scientific">Mesorhizobium japonicum</name>
    <dbReference type="NCBI Taxonomy" id="2066070"/>
    <lineage>
        <taxon>Bacteria</taxon>
        <taxon>Pseudomonadati</taxon>
        <taxon>Pseudomonadota</taxon>
        <taxon>Alphaproteobacteria</taxon>
        <taxon>Hyphomicrobiales</taxon>
        <taxon>Phyllobacteriaceae</taxon>
        <taxon>Mesorhizobium</taxon>
    </lineage>
</organism>
<dbReference type="EMBL" id="QKOD01000023">
    <property type="protein sequence ID" value="RNJ41217.1"/>
    <property type="molecule type" value="Genomic_DNA"/>
</dbReference>
<comment type="caution">
    <text evidence="2">The sequence shown here is derived from an EMBL/GenBank/DDBJ whole genome shotgun (WGS) entry which is preliminary data.</text>
</comment>
<feature type="transmembrane region" description="Helical" evidence="1">
    <location>
        <begin position="20"/>
        <end position="41"/>
    </location>
</feature>
<sequence>MQRVVGGSATKRASPAMHRLPIATALLISFATAYGLCVWAFSAHRADLFPAQASPLEIRGFE</sequence>
<keyword evidence="1" id="KW-0472">Membrane</keyword>
<evidence type="ECO:0000313" key="2">
    <source>
        <dbReference type="EMBL" id="RNJ41217.1"/>
    </source>
</evidence>
<keyword evidence="1" id="KW-0812">Transmembrane</keyword>
<dbReference type="AlphaFoldDB" id="A0A3M9WZF0"/>
<proteinExistence type="predicted"/>